<dbReference type="RefSeq" id="WP_067009160.1">
    <property type="nucleotide sequence ID" value="NZ_CP065728.1"/>
</dbReference>
<sequence length="467" mass="54681">MFIDELESALSYLDKVPISSERHEHKQRNAIRAASLYEIADWIDTITFKMPKNTRQINEYTFKIFIKEVFIKSLIQGRDFHFLEAVDLDLYGITHFPAFIQKQSVERKLLIVETKNIWFIISPPDTLGSNPFSLRRFLTEEVTGGFSYFNALALPKLLCDNPEVQAVMLKFVNRIFSLDRNISDELKKYAIHLKTVLKKQLAPILMDSTFAADGGSAEKIIARRIITFEELLTSSVLRQLPTMISIAKSSEFDQEFLFHRLNIFFNELLTLIKNFRMHPLARHAFVAQHLQLRVLAFDVLFQKNRKVIFDPTINSQELKEKLSQAMIEVRNSYEEGMNNMAELEKLIADVKTYDNKKSSGNFFAKLGFGKPKYTIEELKEAKKDLNETFFVDIIRHAKKYKQAMVYMEYETDFEINEDYRHYAIANESQSLARLPYIIALPEDRERFSLESLKDDVYWEIFDQIYNV</sequence>
<evidence type="ECO:0000313" key="4">
    <source>
        <dbReference type="Proteomes" id="UP000594834"/>
    </source>
</evidence>
<protein>
    <submittedName>
        <fullName evidence="1">Uncharacterized protein</fullName>
    </submittedName>
</protein>
<organism evidence="1 3">
    <name type="scientific">Moraxella nonliquefaciens</name>
    <dbReference type="NCBI Taxonomy" id="478"/>
    <lineage>
        <taxon>Bacteria</taxon>
        <taxon>Pseudomonadati</taxon>
        <taxon>Pseudomonadota</taxon>
        <taxon>Gammaproteobacteria</taxon>
        <taxon>Moraxellales</taxon>
        <taxon>Moraxellaceae</taxon>
        <taxon>Moraxella</taxon>
    </lineage>
</organism>
<dbReference type="Proteomes" id="UP000594834">
    <property type="component" value="Chromosome"/>
</dbReference>
<dbReference type="Proteomes" id="UP000092575">
    <property type="component" value="Unassembled WGS sequence"/>
</dbReference>
<proteinExistence type="predicted"/>
<keyword evidence="4" id="KW-1185">Reference proteome</keyword>
<accession>A0A1B8QI79</accession>
<name>A0A1B8QI79_MORNO</name>
<dbReference type="AlphaFoldDB" id="A0A1B8QI79"/>
<gene>
    <name evidence="1" type="ORF">A7456_03810</name>
    <name evidence="2" type="ORF">I6G26_06190</name>
</gene>
<dbReference type="EMBL" id="LXTW01000032">
    <property type="protein sequence ID" value="OBX83188.1"/>
    <property type="molecule type" value="Genomic_DNA"/>
</dbReference>
<reference evidence="2 4" key="2">
    <citation type="submission" date="2020-12" db="EMBL/GenBank/DDBJ databases">
        <title>FDA dAtabase for Regulatory Grade micrObial Sequences (FDA-ARGOS): Supporting development and validation of Infectious Disease Dx tests.</title>
        <authorList>
            <person name="Sproer C."/>
            <person name="Gronow S."/>
            <person name="Severitt S."/>
            <person name="Schroder I."/>
            <person name="Tallon L."/>
            <person name="Sadzewicz L."/>
            <person name="Zhao X."/>
            <person name="Boylan J."/>
            <person name="Ott S."/>
            <person name="Bowen H."/>
            <person name="Vavikolanu K."/>
            <person name="Mehta A."/>
            <person name="Aluvathingal J."/>
            <person name="Nadendla S."/>
            <person name="Lowell S."/>
            <person name="Myers T."/>
            <person name="Yan Y."/>
            <person name="Sichtig H."/>
        </authorList>
    </citation>
    <scope>NUCLEOTIDE SEQUENCE [LARGE SCALE GENOMIC DNA]</scope>
    <source>
        <strain evidence="2 4">FDAARGOS_869</strain>
    </source>
</reference>
<dbReference type="STRING" id="478.A7456_03810"/>
<dbReference type="EMBL" id="CP065728">
    <property type="protein sequence ID" value="QPT43688.1"/>
    <property type="molecule type" value="Genomic_DNA"/>
</dbReference>
<evidence type="ECO:0000313" key="1">
    <source>
        <dbReference type="EMBL" id="OBX83188.1"/>
    </source>
</evidence>
<evidence type="ECO:0000313" key="2">
    <source>
        <dbReference type="EMBL" id="QPT43688.1"/>
    </source>
</evidence>
<reference evidence="1 3" key="1">
    <citation type="submission" date="2016-05" db="EMBL/GenBank/DDBJ databases">
        <title>Draft genome sequence of Moraxella nonliquefaciens CCUG 348T.</title>
        <authorList>
            <person name="Salva-Serra F."/>
            <person name="Engstrom-Jakobsson H."/>
            <person name="Thorell K."/>
            <person name="Gonzales-Siles L."/>
            <person name="Karlsson R."/>
            <person name="Boulund F."/>
            <person name="Engstrand L."/>
            <person name="Kristiansson E."/>
            <person name="Moore E."/>
        </authorList>
    </citation>
    <scope>NUCLEOTIDE SEQUENCE [LARGE SCALE GENOMIC DNA]</scope>
    <source>
        <strain evidence="1 3">CCUG 348</strain>
    </source>
</reference>
<evidence type="ECO:0000313" key="3">
    <source>
        <dbReference type="Proteomes" id="UP000092575"/>
    </source>
</evidence>